<proteinExistence type="predicted"/>
<gene>
    <name evidence="2" type="ORF">TcWFU_009034</name>
</gene>
<keyword evidence="3" id="KW-1185">Reference proteome</keyword>
<dbReference type="EMBL" id="JAKROA010000003">
    <property type="protein sequence ID" value="KAL5109404.1"/>
    <property type="molecule type" value="Genomic_DNA"/>
</dbReference>
<evidence type="ECO:0000313" key="2">
    <source>
        <dbReference type="EMBL" id="KAL5109404.1"/>
    </source>
</evidence>
<sequence length="125" mass="13795">MQQIEVIPPNTAEVEVISEKPCTGRPENRSPPGDSASPCLSFHLIPEKRPSSQITLDVKCCPASSKAMFEALPVDGANCVECRFLKLISQKARLHRHKPPRLRTEECNVTTPSPPQNYCAINLSD</sequence>
<organism evidence="2 3">
    <name type="scientific">Taenia crassiceps</name>
    <dbReference type="NCBI Taxonomy" id="6207"/>
    <lineage>
        <taxon>Eukaryota</taxon>
        <taxon>Metazoa</taxon>
        <taxon>Spiralia</taxon>
        <taxon>Lophotrochozoa</taxon>
        <taxon>Platyhelminthes</taxon>
        <taxon>Cestoda</taxon>
        <taxon>Eucestoda</taxon>
        <taxon>Cyclophyllidea</taxon>
        <taxon>Taeniidae</taxon>
        <taxon>Taenia</taxon>
    </lineage>
</organism>
<name>A0ABR4QIW8_9CEST</name>
<comment type="caution">
    <text evidence="2">The sequence shown here is derived from an EMBL/GenBank/DDBJ whole genome shotgun (WGS) entry which is preliminary data.</text>
</comment>
<protein>
    <submittedName>
        <fullName evidence="2">Uncharacterized protein</fullName>
    </submittedName>
</protein>
<feature type="region of interest" description="Disordered" evidence="1">
    <location>
        <begin position="15"/>
        <end position="37"/>
    </location>
</feature>
<dbReference type="Proteomes" id="UP001651158">
    <property type="component" value="Unassembled WGS sequence"/>
</dbReference>
<evidence type="ECO:0000313" key="3">
    <source>
        <dbReference type="Proteomes" id="UP001651158"/>
    </source>
</evidence>
<accession>A0ABR4QIW8</accession>
<evidence type="ECO:0000256" key="1">
    <source>
        <dbReference type="SAM" id="MobiDB-lite"/>
    </source>
</evidence>
<reference evidence="2 3" key="1">
    <citation type="journal article" date="2022" name="Front. Cell. Infect. Microbiol.">
        <title>The Genomes of Two Strains of Taenia crassiceps the Animal Model for the Study of Human Cysticercosis.</title>
        <authorList>
            <person name="Bobes R.J."/>
            <person name="Estrada K."/>
            <person name="Rios-Valencia D.G."/>
            <person name="Calderon-Gallegos A."/>
            <person name="de la Torre P."/>
            <person name="Carrero J.C."/>
            <person name="Sanchez-Flores A."/>
            <person name="Laclette J.P."/>
        </authorList>
    </citation>
    <scope>NUCLEOTIDE SEQUENCE [LARGE SCALE GENOMIC DNA]</scope>
    <source>
        <strain evidence="2">WFUcys</strain>
    </source>
</reference>